<reference evidence="1" key="1">
    <citation type="submission" date="2018-05" db="EMBL/GenBank/DDBJ databases">
        <authorList>
            <person name="Lanie J.A."/>
            <person name="Ng W.-L."/>
            <person name="Kazmierczak K.M."/>
            <person name="Andrzejewski T.M."/>
            <person name="Davidsen T.M."/>
            <person name="Wayne K.J."/>
            <person name="Tettelin H."/>
            <person name="Glass J.I."/>
            <person name="Rusch D."/>
            <person name="Podicherti R."/>
            <person name="Tsui H.-C.T."/>
            <person name="Winkler M.E."/>
        </authorList>
    </citation>
    <scope>NUCLEOTIDE SEQUENCE</scope>
</reference>
<organism evidence="1">
    <name type="scientific">marine metagenome</name>
    <dbReference type="NCBI Taxonomy" id="408172"/>
    <lineage>
        <taxon>unclassified sequences</taxon>
        <taxon>metagenomes</taxon>
        <taxon>ecological metagenomes</taxon>
    </lineage>
</organism>
<dbReference type="EMBL" id="UINC01016364">
    <property type="protein sequence ID" value="SVA68185.1"/>
    <property type="molecule type" value="Genomic_DNA"/>
</dbReference>
<sequence>MYVKMGSVARKNRAFHVRIDNHDVWNLDSTLANIIHPALIRLRERVPHFGYPTPYDETEAYPDFSAQGSFEEILDREAESNYYETLWMDKLQKMIDAFAMIIDKDEEYDKIMHHRDDADAREEWWRKIEEGLTLFSKHYHGLWD</sequence>
<evidence type="ECO:0000313" key="1">
    <source>
        <dbReference type="EMBL" id="SVA68185.1"/>
    </source>
</evidence>
<proteinExistence type="predicted"/>
<protein>
    <submittedName>
        <fullName evidence="1">Uncharacterized protein</fullName>
    </submittedName>
</protein>
<dbReference type="AlphaFoldDB" id="A0A381XU03"/>
<accession>A0A381XU03</accession>
<gene>
    <name evidence="1" type="ORF">METZ01_LOCUS121039</name>
</gene>
<name>A0A381XU03_9ZZZZ</name>